<dbReference type="AlphaFoldDB" id="A0AA40I8P1"/>
<feature type="transmembrane region" description="Helical" evidence="4">
    <location>
        <begin position="102"/>
        <end position="126"/>
    </location>
</feature>
<evidence type="ECO:0008006" key="7">
    <source>
        <dbReference type="Google" id="ProtNLM"/>
    </source>
</evidence>
<dbReference type="InterPro" id="IPR004156">
    <property type="entry name" value="OATP"/>
</dbReference>
<comment type="caution">
    <text evidence="5">The sequence shown here is derived from an EMBL/GenBank/DDBJ whole genome shotgun (WGS) entry which is preliminary data.</text>
</comment>
<accession>A0AA40I8P1</accession>
<keyword evidence="2" id="KW-1015">Disulfide bond</keyword>
<dbReference type="EMBL" id="JAULJE010000003">
    <property type="protein sequence ID" value="KAK1345097.1"/>
    <property type="molecule type" value="Genomic_DNA"/>
</dbReference>
<dbReference type="GO" id="GO:0043252">
    <property type="term" value="P:sodium-independent organic anion transport"/>
    <property type="evidence" value="ECO:0007669"/>
    <property type="project" value="TreeGrafter"/>
</dbReference>
<evidence type="ECO:0000256" key="1">
    <source>
        <dbReference type="ARBA" id="ARBA00004141"/>
    </source>
</evidence>
<sequence length="698" mass="75795">MVNLHIILLLDRILNHLNLKYKFNLNSVLEWRLIGAGHLQRLGSGEQPRLLPPLVTVCEAIGGVYYNCSCIEMKTEITPPAESIGYEAKAGKCETRCTHLPIFLGIFFAAVVFTFMAGTPITVSILRCVNQNQRSLALGIQFMMLRLLGSIPGPIIFGVTIDSTCILWDVNECGIKGACWIYDNIRMARMLVGISVTCKIITIFFNGLAIFLYNPPSLDTEVSFQNSNAVLTAVSGATKLLAPFHSFHSSGQPEATSLTTSVFQYCVILTCHVEYDLMKALPRGRQGSGLKYDSTAMAQTLSSHRRWRHELSVPLAQSATSATPCVSRWPNRGRSGVMMSWHRKMRPWLSSSMQIVTSSSWCYFRNTRSKRHRGPAAAPCRCGRSPKRGVSSHLAHMRPIKRQRLAEAAQLLEAQKATLQSKGYCEWKLPTPLALERREDRRGPSGTPQGTGLGLVCGCIWRFTEEVRRAKQKPSFTAAAFSIMPVGYEKHGYVSVTIADAHPDNISQCQKLDSDTCKVGTQSGSSSTMVGKLRLASHMRLFGPLSVALPQNTTAWLGVLMHYLQLGAQSAIQNRVVPPTLKSLVWPCLPLQPLKQPQLLLIRPSLSTAPGPLSASSPAPACRCGSHVLTALAQLAPSDCAEQLGPVPAAGASGSYCPNHPSGAGRGGEALMGDQGLQPPLAPADGAERLAPAPGTYS</sequence>
<dbReference type="InterPro" id="IPR036259">
    <property type="entry name" value="MFS_trans_sf"/>
</dbReference>
<evidence type="ECO:0000256" key="3">
    <source>
        <dbReference type="SAM" id="MobiDB-lite"/>
    </source>
</evidence>
<reference evidence="5" key="1">
    <citation type="submission" date="2023-06" db="EMBL/GenBank/DDBJ databases">
        <title>Reference genome for the Northern bat (Eptesicus nilssonii), a most northern bat species.</title>
        <authorList>
            <person name="Laine V.N."/>
            <person name="Pulliainen A.T."/>
            <person name="Lilley T.M."/>
        </authorList>
    </citation>
    <scope>NUCLEOTIDE SEQUENCE</scope>
    <source>
        <strain evidence="5">BLF_Eptnil</strain>
        <tissue evidence="5">Kidney</tissue>
    </source>
</reference>
<keyword evidence="6" id="KW-1185">Reference proteome</keyword>
<evidence type="ECO:0000313" key="6">
    <source>
        <dbReference type="Proteomes" id="UP001177744"/>
    </source>
</evidence>
<protein>
    <recommendedName>
        <fullName evidence="7">Solute carrier organic anion transporter family member 4C1</fullName>
    </recommendedName>
</protein>
<dbReference type="GO" id="GO:0016323">
    <property type="term" value="C:basolateral plasma membrane"/>
    <property type="evidence" value="ECO:0007669"/>
    <property type="project" value="TreeGrafter"/>
</dbReference>
<dbReference type="PANTHER" id="PTHR11388:SF103">
    <property type="entry name" value="SOLUTE CARRIER ORGANIC ANION TRANSPORTER FAMILY MEMBER 4C1"/>
    <property type="match status" value="1"/>
</dbReference>
<dbReference type="Proteomes" id="UP001177744">
    <property type="component" value="Unassembled WGS sequence"/>
</dbReference>
<proteinExistence type="predicted"/>
<comment type="subcellular location">
    <subcellularLocation>
        <location evidence="1">Membrane</location>
        <topology evidence="1">Multi-pass membrane protein</topology>
    </subcellularLocation>
</comment>
<dbReference type="GO" id="GO:0015347">
    <property type="term" value="F:sodium-independent organic anion transmembrane transporter activity"/>
    <property type="evidence" value="ECO:0007669"/>
    <property type="project" value="TreeGrafter"/>
</dbReference>
<evidence type="ECO:0000313" key="5">
    <source>
        <dbReference type="EMBL" id="KAK1345097.1"/>
    </source>
</evidence>
<keyword evidence="4" id="KW-0472">Membrane</keyword>
<evidence type="ECO:0000256" key="4">
    <source>
        <dbReference type="SAM" id="Phobius"/>
    </source>
</evidence>
<evidence type="ECO:0000256" key="2">
    <source>
        <dbReference type="ARBA" id="ARBA00023157"/>
    </source>
</evidence>
<feature type="transmembrane region" description="Helical" evidence="4">
    <location>
        <begin position="190"/>
        <end position="213"/>
    </location>
</feature>
<keyword evidence="4" id="KW-1133">Transmembrane helix</keyword>
<gene>
    <name evidence="5" type="ORF">QTO34_013803</name>
</gene>
<dbReference type="PANTHER" id="PTHR11388">
    <property type="entry name" value="ORGANIC ANION TRANSPORTER"/>
    <property type="match status" value="1"/>
</dbReference>
<dbReference type="Pfam" id="PF03137">
    <property type="entry name" value="OATP"/>
    <property type="match status" value="1"/>
</dbReference>
<keyword evidence="4" id="KW-0812">Transmembrane</keyword>
<name>A0AA40I8P1_CNENI</name>
<organism evidence="5 6">
    <name type="scientific">Cnephaeus nilssonii</name>
    <name type="common">Northern bat</name>
    <name type="synonym">Eptesicus nilssonii</name>
    <dbReference type="NCBI Taxonomy" id="3371016"/>
    <lineage>
        <taxon>Eukaryota</taxon>
        <taxon>Metazoa</taxon>
        <taxon>Chordata</taxon>
        <taxon>Craniata</taxon>
        <taxon>Vertebrata</taxon>
        <taxon>Euteleostomi</taxon>
        <taxon>Mammalia</taxon>
        <taxon>Eutheria</taxon>
        <taxon>Laurasiatheria</taxon>
        <taxon>Chiroptera</taxon>
        <taxon>Yangochiroptera</taxon>
        <taxon>Vespertilionidae</taxon>
        <taxon>Cnephaeus</taxon>
    </lineage>
</organism>
<dbReference type="SUPFAM" id="SSF103473">
    <property type="entry name" value="MFS general substrate transporter"/>
    <property type="match status" value="1"/>
</dbReference>
<feature type="region of interest" description="Disordered" evidence="3">
    <location>
        <begin position="658"/>
        <end position="698"/>
    </location>
</feature>